<evidence type="ECO:0000256" key="2">
    <source>
        <dbReference type="ARBA" id="ARBA00022481"/>
    </source>
</evidence>
<dbReference type="Gene3D" id="3.30.700.10">
    <property type="entry name" value="Glycoprotein, Type 4 Pilin"/>
    <property type="match status" value="1"/>
</dbReference>
<comment type="caution">
    <text evidence="5">The sequence shown here is derived from an EMBL/GenBank/DDBJ whole genome shotgun (WGS) entry which is preliminary data.</text>
</comment>
<reference evidence="5 6" key="1">
    <citation type="submission" date="2019-07" db="EMBL/GenBank/DDBJ databases">
        <title>Whole genome shotgun sequence of Aliivibrio fischeri NBRC 101058.</title>
        <authorList>
            <person name="Hosoyama A."/>
            <person name="Uohara A."/>
            <person name="Ohji S."/>
            <person name="Ichikawa N."/>
        </authorList>
    </citation>
    <scope>NUCLEOTIDE SEQUENCE [LARGE SCALE GENOMIC DNA]</scope>
    <source>
        <strain evidence="5 6">NBRC 101058</strain>
    </source>
</reference>
<keyword evidence="4" id="KW-1133">Transmembrane helix</keyword>
<dbReference type="GO" id="GO:0043107">
    <property type="term" value="P:type IV pilus-dependent motility"/>
    <property type="evidence" value="ECO:0007669"/>
    <property type="project" value="TreeGrafter"/>
</dbReference>
<dbReference type="Pfam" id="PF00114">
    <property type="entry name" value="Pilin"/>
    <property type="match status" value="1"/>
</dbReference>
<evidence type="ECO:0000313" key="5">
    <source>
        <dbReference type="EMBL" id="GEK13306.1"/>
    </source>
</evidence>
<dbReference type="SUPFAM" id="SSF54523">
    <property type="entry name" value="Pili subunits"/>
    <property type="match status" value="1"/>
</dbReference>
<keyword evidence="2" id="KW-0488">Methylation</keyword>
<evidence type="ECO:0000313" key="6">
    <source>
        <dbReference type="Proteomes" id="UP000321787"/>
    </source>
</evidence>
<evidence type="ECO:0000256" key="3">
    <source>
        <dbReference type="RuleBase" id="RU000389"/>
    </source>
</evidence>
<name>A0A510UFI8_ALIFS</name>
<evidence type="ECO:0000256" key="4">
    <source>
        <dbReference type="SAM" id="Phobius"/>
    </source>
</evidence>
<dbReference type="Pfam" id="PF07963">
    <property type="entry name" value="N_methyl"/>
    <property type="match status" value="1"/>
</dbReference>
<dbReference type="InterPro" id="IPR012902">
    <property type="entry name" value="N_methyl_site"/>
</dbReference>
<protein>
    <submittedName>
        <fullName evidence="5">Pilin</fullName>
    </submittedName>
</protein>
<dbReference type="RefSeq" id="WP_063652406.1">
    <property type="nucleotide sequence ID" value="NZ_LTZD01000019.1"/>
</dbReference>
<dbReference type="EMBL" id="BJTZ01000005">
    <property type="protein sequence ID" value="GEK13306.1"/>
    <property type="molecule type" value="Genomic_DNA"/>
</dbReference>
<keyword evidence="3" id="KW-0281">Fimbrium</keyword>
<dbReference type="AlphaFoldDB" id="A0A510UFI8"/>
<keyword evidence="4" id="KW-0812">Transmembrane</keyword>
<dbReference type="GO" id="GO:0007155">
    <property type="term" value="P:cell adhesion"/>
    <property type="evidence" value="ECO:0007669"/>
    <property type="project" value="InterPro"/>
</dbReference>
<dbReference type="NCBIfam" id="TIGR02532">
    <property type="entry name" value="IV_pilin_GFxxxE"/>
    <property type="match status" value="1"/>
</dbReference>
<sequence length="132" mass="13503">MKKRQGQKGFTLIELMIVVAVIGVLSAIAIPQYQNYVKKGALGAALASASALKTNVEDVIATTGNFPAGTSAAFNIGTIELDSTASDASGTIKASITKGAGNGSHITLSRSDDGIWTCTNSEHSNIEITGCS</sequence>
<dbReference type="PROSITE" id="PS00409">
    <property type="entry name" value="PROKAR_NTER_METHYL"/>
    <property type="match status" value="1"/>
</dbReference>
<dbReference type="InterPro" id="IPR045584">
    <property type="entry name" value="Pilin-like"/>
</dbReference>
<proteinExistence type="inferred from homology"/>
<keyword evidence="4" id="KW-0472">Membrane</keyword>
<dbReference type="PANTHER" id="PTHR30093">
    <property type="entry name" value="GENERAL SECRETION PATHWAY PROTEIN G"/>
    <property type="match status" value="1"/>
</dbReference>
<comment type="similarity">
    <text evidence="1 3">Belongs to the N-Me-Phe pilin family.</text>
</comment>
<evidence type="ECO:0000256" key="1">
    <source>
        <dbReference type="ARBA" id="ARBA00005233"/>
    </source>
</evidence>
<gene>
    <name evidence="5" type="primary">pilA</name>
    <name evidence="5" type="ORF">AFI02nite_13420</name>
</gene>
<dbReference type="Proteomes" id="UP000321787">
    <property type="component" value="Unassembled WGS sequence"/>
</dbReference>
<accession>A0A510UFI8</accession>
<feature type="transmembrane region" description="Helical" evidence="4">
    <location>
        <begin position="12"/>
        <end position="30"/>
    </location>
</feature>
<organism evidence="5 6">
    <name type="scientific">Aliivibrio fischeri</name>
    <name type="common">Vibrio fischeri</name>
    <dbReference type="NCBI Taxonomy" id="668"/>
    <lineage>
        <taxon>Bacteria</taxon>
        <taxon>Pseudomonadati</taxon>
        <taxon>Pseudomonadota</taxon>
        <taxon>Gammaproteobacteria</taxon>
        <taxon>Vibrionales</taxon>
        <taxon>Vibrionaceae</taxon>
        <taxon>Aliivibrio</taxon>
    </lineage>
</organism>
<dbReference type="PANTHER" id="PTHR30093:SF34">
    <property type="entry name" value="PREPILIN PEPTIDASE-DEPENDENT PROTEIN D"/>
    <property type="match status" value="1"/>
</dbReference>
<dbReference type="InterPro" id="IPR001082">
    <property type="entry name" value="Pilin"/>
</dbReference>
<dbReference type="GO" id="GO:0044096">
    <property type="term" value="C:type IV pilus"/>
    <property type="evidence" value="ECO:0007669"/>
    <property type="project" value="TreeGrafter"/>
</dbReference>